<gene>
    <name evidence="3" type="ORF">CLEI1391_LOCUS20102</name>
</gene>
<feature type="compositionally biased region" description="Gly residues" evidence="1">
    <location>
        <begin position="1236"/>
        <end position="1246"/>
    </location>
</feature>
<dbReference type="InterPro" id="IPR001245">
    <property type="entry name" value="Ser-Thr/Tyr_kinase_cat_dom"/>
</dbReference>
<dbReference type="SUPFAM" id="SSF56112">
    <property type="entry name" value="Protein kinase-like (PK-like)"/>
    <property type="match status" value="1"/>
</dbReference>
<dbReference type="SMART" id="SM00220">
    <property type="entry name" value="S_TKc"/>
    <property type="match status" value="1"/>
</dbReference>
<feature type="compositionally biased region" description="Basic and acidic residues" evidence="1">
    <location>
        <begin position="761"/>
        <end position="772"/>
    </location>
</feature>
<dbReference type="InterPro" id="IPR000719">
    <property type="entry name" value="Prot_kinase_dom"/>
</dbReference>
<dbReference type="Pfam" id="PF07714">
    <property type="entry name" value="PK_Tyr_Ser-Thr"/>
    <property type="match status" value="1"/>
</dbReference>
<proteinExistence type="predicted"/>
<name>A0A7S0S3Z5_9CHLO</name>
<dbReference type="PANTHER" id="PTHR44329:SF214">
    <property type="entry name" value="PROTEIN KINASE DOMAIN-CONTAINING PROTEIN"/>
    <property type="match status" value="1"/>
</dbReference>
<dbReference type="GO" id="GO:0004674">
    <property type="term" value="F:protein serine/threonine kinase activity"/>
    <property type="evidence" value="ECO:0007669"/>
    <property type="project" value="TreeGrafter"/>
</dbReference>
<dbReference type="PROSITE" id="PS50011">
    <property type="entry name" value="PROTEIN_KINASE_DOM"/>
    <property type="match status" value="1"/>
</dbReference>
<dbReference type="EMBL" id="HBFB01035759">
    <property type="protein sequence ID" value="CAD8695916.1"/>
    <property type="molecule type" value="Transcribed_RNA"/>
</dbReference>
<feature type="compositionally biased region" description="Polar residues" evidence="1">
    <location>
        <begin position="483"/>
        <end position="501"/>
    </location>
</feature>
<feature type="region of interest" description="Disordered" evidence="1">
    <location>
        <begin position="754"/>
        <end position="773"/>
    </location>
</feature>
<reference evidence="3" key="1">
    <citation type="submission" date="2021-01" db="EMBL/GenBank/DDBJ databases">
        <authorList>
            <person name="Corre E."/>
            <person name="Pelletier E."/>
            <person name="Niang G."/>
            <person name="Scheremetjew M."/>
            <person name="Finn R."/>
            <person name="Kale V."/>
            <person name="Holt S."/>
            <person name="Cochrane G."/>
            <person name="Meng A."/>
            <person name="Brown T."/>
            <person name="Cohen L."/>
        </authorList>
    </citation>
    <scope>NUCLEOTIDE SEQUENCE</scope>
    <source>
        <strain evidence="3">SAG 11-49</strain>
    </source>
</reference>
<feature type="region of interest" description="Disordered" evidence="1">
    <location>
        <begin position="609"/>
        <end position="632"/>
    </location>
</feature>
<dbReference type="AlphaFoldDB" id="A0A7S0S3Z5"/>
<dbReference type="InterPro" id="IPR011009">
    <property type="entry name" value="Kinase-like_dom_sf"/>
</dbReference>
<protein>
    <recommendedName>
        <fullName evidence="2">Protein kinase domain-containing protein</fullName>
    </recommendedName>
</protein>
<feature type="compositionally biased region" description="Low complexity" evidence="1">
    <location>
        <begin position="470"/>
        <end position="482"/>
    </location>
</feature>
<feature type="region of interest" description="Disordered" evidence="1">
    <location>
        <begin position="965"/>
        <end position="988"/>
    </location>
</feature>
<dbReference type="Pfam" id="PF00069">
    <property type="entry name" value="Pkinase"/>
    <property type="match status" value="1"/>
</dbReference>
<dbReference type="InterPro" id="IPR029016">
    <property type="entry name" value="GAF-like_dom_sf"/>
</dbReference>
<dbReference type="InterPro" id="IPR051681">
    <property type="entry name" value="Ser/Thr_Kinases-Pseudokinases"/>
</dbReference>
<organism evidence="3">
    <name type="scientific">Chlamydomonas leiostraca</name>
    <dbReference type="NCBI Taxonomy" id="1034604"/>
    <lineage>
        <taxon>Eukaryota</taxon>
        <taxon>Viridiplantae</taxon>
        <taxon>Chlorophyta</taxon>
        <taxon>core chlorophytes</taxon>
        <taxon>Chlorophyceae</taxon>
        <taxon>CS clade</taxon>
        <taxon>Chlamydomonadales</taxon>
        <taxon>Chlamydomonadaceae</taxon>
        <taxon>Chlamydomonas</taxon>
    </lineage>
</organism>
<dbReference type="Gene3D" id="3.30.450.40">
    <property type="match status" value="1"/>
</dbReference>
<dbReference type="SUPFAM" id="SSF55781">
    <property type="entry name" value="GAF domain-like"/>
    <property type="match status" value="1"/>
</dbReference>
<dbReference type="InterPro" id="IPR008271">
    <property type="entry name" value="Ser/Thr_kinase_AS"/>
</dbReference>
<sequence>MGLLEFICCGSGQALSSSQSSGHPVQRIDVKSVAPRDKESAYDELVKVTQLLQCLAEVRGAPIEQLQGAVELIADHLDVSLASIAVLTEAPVLSSACIAVGGDDAHVMQLGMPLTIVSPDEAEPGGAQTSTHMVLKQKTFISASVPESMKDSSSSALPADWHVLHKLGGLRAFAAVPIIRGGRILGVLSVASPRSGALDGKGVPAQLEAAATWLSQWVEGGGLLRLSQLVAEVWCAGDVEALIRAVCIGLQDHYKTRMQLKLSARVALLGGSNSAIIYEEQAASGLSPSPSSVLLAAGDNNGALDSPRPMAKGPSSDVHAKLKQIRNSTAVSSLEDLRNLTNAITTNDRTHELFARESQTLMHASTSVLPMGCSPPPTPMLAAGSALHAGSGRPSSGSLMRASLTSRSYNGVAGGNHVLAYEGPFAPASPRLASSTNVGGRVTPARRSVTNLGSGTTPVGSDPGGPSVKRGSSSALAGASRGTNPASGNAFATTERPSSNRAASFMGRGDLIQRQASNMSVALSEDVLLRMVHEAEHAAPPGHLVAHSMPTLERTVLAQAIGMPSGERGTWISDVATYMTQPNRPGRDIVVSPRSPPVASLAIACLAGPRPGSSNSANQKTTSSSTHRAPSNLDLEQDQVLLGVYLTSGTTLSALQLQAVLRELHLVLGLLSQPVVLRLRGVLRDEVAVLVSTLLGNGGNGLNSCESLQSVLGAPSSPMIAAMSAQLGGGSNAGNHQPGSTAGGGGGGGMTSGLLSSLIGRKKDPPSLRESEIQGGSGLMTWMDLGGGHGSTSGYGSGTNLKNSVPASPSNSVVQRARSFTIYSRGPVVPQVAPLVAGLQDRMRGLLAARSQTGCFNRHDDLMSLRAEVLIAHGGFGSVYQGLWQGLEVAIKVVPQRMDHSDSVREAVELAVMSTVSHPNILGVQNYWTDVLVTAGPMAHGERRPNGLLRLESAIAGHGASLDDLSMAMPQSPGPSPKGPASFSGKASSGGEVKRSLVIVMELCDQGSLDEAIHRGAFRLIIPGKAPRINMLAVLTTLLEIAMSLRHMHSMQLVHCDLKPGNVLLKSSLSDVRQFTTKLCDFGLVKFRQEAVDLTEQIRRSTFTGTVTHSPPEMLRGDPNPDFCYDVYALGIVMWELISSQPVYAGLSDRQVAQQVVYNNLRPEFPRGIDPQYKELAQRCWSADPHERPSSDQVVQALSGMLMSLRERAAAAAAAAASAARAGSSAGGVRPPAPGSGQGQGHGHGGQDLTAMVHQKHPQQQQGHHQQRFSAGASAM</sequence>
<evidence type="ECO:0000256" key="1">
    <source>
        <dbReference type="SAM" id="MobiDB-lite"/>
    </source>
</evidence>
<dbReference type="Gene3D" id="1.10.510.10">
    <property type="entry name" value="Transferase(Phosphotransferase) domain 1"/>
    <property type="match status" value="1"/>
</dbReference>
<evidence type="ECO:0000313" key="3">
    <source>
        <dbReference type="EMBL" id="CAD8695916.1"/>
    </source>
</evidence>
<dbReference type="PANTHER" id="PTHR44329">
    <property type="entry name" value="SERINE/THREONINE-PROTEIN KINASE TNNI3K-RELATED"/>
    <property type="match status" value="1"/>
</dbReference>
<evidence type="ECO:0000259" key="2">
    <source>
        <dbReference type="PROSITE" id="PS50011"/>
    </source>
</evidence>
<feature type="region of interest" description="Disordered" evidence="1">
    <location>
        <begin position="728"/>
        <end position="747"/>
    </location>
</feature>
<feature type="compositionally biased region" description="Polar residues" evidence="1">
    <location>
        <begin position="448"/>
        <end position="459"/>
    </location>
</feature>
<dbReference type="GO" id="GO:0005524">
    <property type="term" value="F:ATP binding"/>
    <property type="evidence" value="ECO:0007669"/>
    <property type="project" value="InterPro"/>
</dbReference>
<feature type="region of interest" description="Disordered" evidence="1">
    <location>
        <begin position="1223"/>
        <end position="1276"/>
    </location>
</feature>
<dbReference type="PROSITE" id="PS00108">
    <property type="entry name" value="PROTEIN_KINASE_ST"/>
    <property type="match status" value="1"/>
</dbReference>
<accession>A0A7S0S3Z5</accession>
<feature type="region of interest" description="Disordered" evidence="1">
    <location>
        <begin position="432"/>
        <end position="501"/>
    </location>
</feature>
<feature type="compositionally biased region" description="Polar residues" evidence="1">
    <location>
        <begin position="612"/>
        <end position="629"/>
    </location>
</feature>
<dbReference type="Gene3D" id="3.30.200.20">
    <property type="entry name" value="Phosphorylase Kinase, domain 1"/>
    <property type="match status" value="1"/>
</dbReference>
<feature type="domain" description="Protein kinase" evidence="2">
    <location>
        <begin position="865"/>
        <end position="1202"/>
    </location>
</feature>